<dbReference type="RefSeq" id="WP_107782893.1">
    <property type="nucleotide sequence ID" value="NZ_QBKG01000023.1"/>
</dbReference>
<feature type="domain" description="TonB-dependent receptor plug" evidence="2">
    <location>
        <begin position="135"/>
        <end position="228"/>
    </location>
</feature>
<dbReference type="InterPro" id="IPR023997">
    <property type="entry name" value="TonB-dep_OMP_SusC/RagA_CS"/>
</dbReference>
<keyword evidence="1" id="KW-0813">Transport</keyword>
<dbReference type="InterPro" id="IPR008969">
    <property type="entry name" value="CarboxyPept-like_regulatory"/>
</dbReference>
<dbReference type="SUPFAM" id="SSF56935">
    <property type="entry name" value="Porins"/>
    <property type="match status" value="1"/>
</dbReference>
<dbReference type="NCBIfam" id="TIGR04056">
    <property type="entry name" value="OMP_RagA_SusC"/>
    <property type="match status" value="1"/>
</dbReference>
<accession>A0A2T5XRQ4</accession>
<comment type="similarity">
    <text evidence="1">Belongs to the TonB-dependent receptor family.</text>
</comment>
<proteinExistence type="inferred from homology"/>
<dbReference type="InterPro" id="IPR039426">
    <property type="entry name" value="TonB-dep_rcpt-like"/>
</dbReference>
<keyword evidence="1" id="KW-0812">Transmembrane</keyword>
<evidence type="ECO:0000256" key="1">
    <source>
        <dbReference type="PROSITE-ProRule" id="PRU01360"/>
    </source>
</evidence>
<dbReference type="GeneID" id="84581614"/>
<dbReference type="SUPFAM" id="SSF49464">
    <property type="entry name" value="Carboxypeptidase regulatory domain-like"/>
    <property type="match status" value="1"/>
</dbReference>
<dbReference type="Pfam" id="PF07715">
    <property type="entry name" value="Plug"/>
    <property type="match status" value="1"/>
</dbReference>
<reference evidence="3 4" key="1">
    <citation type="submission" date="2018-04" db="EMBL/GenBank/DDBJ databases">
        <title>Genomic Encyclopedia of Archaeal and Bacterial Type Strains, Phase II (KMG-II): from individual species to whole genera.</title>
        <authorList>
            <person name="Goeker M."/>
        </authorList>
    </citation>
    <scope>NUCLEOTIDE SEQUENCE [LARGE SCALE GENOMIC DNA]</scope>
    <source>
        <strain evidence="3 4">DSM 22902</strain>
    </source>
</reference>
<gene>
    <name evidence="3" type="ORF">C8P65_1238</name>
</gene>
<dbReference type="EMBL" id="QBKG01000023">
    <property type="protein sequence ID" value="PTX00928.1"/>
    <property type="molecule type" value="Genomic_DNA"/>
</dbReference>
<protein>
    <submittedName>
        <fullName evidence="3">TonB-linked SusC/RagA family outer membrane protein</fullName>
    </submittedName>
</protein>
<dbReference type="InterPro" id="IPR037066">
    <property type="entry name" value="Plug_dom_sf"/>
</dbReference>
<dbReference type="GO" id="GO:0009279">
    <property type="term" value="C:cell outer membrane"/>
    <property type="evidence" value="ECO:0007669"/>
    <property type="project" value="UniProtKB-SubCell"/>
</dbReference>
<organism evidence="3 4">
    <name type="scientific">Capnocytophaga leadbetteri</name>
    <dbReference type="NCBI Taxonomy" id="327575"/>
    <lineage>
        <taxon>Bacteria</taxon>
        <taxon>Pseudomonadati</taxon>
        <taxon>Bacteroidota</taxon>
        <taxon>Flavobacteriia</taxon>
        <taxon>Flavobacteriales</taxon>
        <taxon>Flavobacteriaceae</taxon>
        <taxon>Capnocytophaga</taxon>
    </lineage>
</organism>
<dbReference type="FunFam" id="2.170.130.10:FF:000003">
    <property type="entry name" value="SusC/RagA family TonB-linked outer membrane protein"/>
    <property type="match status" value="1"/>
</dbReference>
<dbReference type="NCBIfam" id="TIGR04057">
    <property type="entry name" value="SusC_RagA_signa"/>
    <property type="match status" value="1"/>
</dbReference>
<comment type="subcellular location">
    <subcellularLocation>
        <location evidence="1">Cell outer membrane</location>
        <topology evidence="1">Multi-pass membrane protein</topology>
    </subcellularLocation>
</comment>
<dbReference type="InterPro" id="IPR012910">
    <property type="entry name" value="Plug_dom"/>
</dbReference>
<comment type="caution">
    <text evidence="3">The sequence shown here is derived from an EMBL/GenBank/DDBJ whole genome shotgun (WGS) entry which is preliminary data.</text>
</comment>
<keyword evidence="1" id="KW-1134">Transmembrane beta strand</keyword>
<dbReference type="Gene3D" id="2.60.40.1120">
    <property type="entry name" value="Carboxypeptidase-like, regulatory domain"/>
    <property type="match status" value="1"/>
</dbReference>
<dbReference type="Gene3D" id="2.170.130.10">
    <property type="entry name" value="TonB-dependent receptor, plug domain"/>
    <property type="match status" value="1"/>
</dbReference>
<name>A0A2T5XRQ4_9FLAO</name>
<keyword evidence="1" id="KW-0472">Membrane</keyword>
<evidence type="ECO:0000313" key="3">
    <source>
        <dbReference type="EMBL" id="PTX00928.1"/>
    </source>
</evidence>
<dbReference type="InterPro" id="IPR023996">
    <property type="entry name" value="TonB-dep_OMP_SusC/RagA"/>
</dbReference>
<dbReference type="AlphaFoldDB" id="A0A2T5XRQ4"/>
<keyword evidence="1" id="KW-0998">Cell outer membrane</keyword>
<dbReference type="Pfam" id="PF13715">
    <property type="entry name" value="CarbopepD_reg_2"/>
    <property type="match status" value="1"/>
</dbReference>
<dbReference type="PROSITE" id="PS52016">
    <property type="entry name" value="TONB_DEPENDENT_REC_3"/>
    <property type="match status" value="1"/>
</dbReference>
<dbReference type="Proteomes" id="UP000243985">
    <property type="component" value="Unassembled WGS sequence"/>
</dbReference>
<evidence type="ECO:0000313" key="4">
    <source>
        <dbReference type="Proteomes" id="UP000243985"/>
    </source>
</evidence>
<sequence length="1020" mass="115261">MLQRILCCLFLLIGFGLGESYAQQPKPKRIITGTVSDETGPLAGASVIIKNNPTKGVSTDLDGHYSIEVQGTKDVLKFSYIGYKDKEITVGKQGIIDVKLTSENEQLDEVVVTAGGYVQKKVTLSGAVASMKGVEVKMPSSSLTSALAGQLAGVFSLSGTGEPGSVSEFYIRGISTFGGRTRPLIILDDIEISAEDLNNIPAETIESFSVLKDASATAIYGSRGANGVMIVKTKNGQHREKTKVGVTYEQSFNVPVNFPNFVDGATWMELYNEALLTRNPAGSTKYTQQMIDNTRNKVDPYAYPDVDWKKTLFRDMALTQRVNLNMQGGGDKTTYYMSIQANHDDGLIKTKKVYSWNNAISRWAYNFQNNITYKLTPTTKIDLRMNAQIRQHTGGNYNTADLFAGMLNANPINFPLTFPAQPGDTHIRYGSSVITGNSYKENLYATMLRSFKEQRENTLNTSLKLDQDFEFITKGLRGSILINFKNWARNSYNRSINPYTYRIKSGTYNPADKTYELEKLNTGTEYISQSSIAKEGDQTFFLQANMQYSRKVGKHSFDAMGLYTQREFKSDVLPHRNQGYSGRLTYNYDSRYLLEGNFGYTGTERLEKGKRFEFFPAVSAGWIISEESFFKPIKGIVPFFKVRSSYGLIGEDGTGLNAGAEHFLYITKVEFDHKDYGYTTGEDLNTTYKGPRVVNYAVRNATWEKVKKFNIGADMKILGVDITAEYFYDKRYDILLKREAFPESLGYAGAKPWTNKGKVDNWGFEFSANYNRKITKDLHASVRGNFTYTQNKYIDRDDVKFKYPWRGETGWPLSYHAGFIAEGLFKSQEEIDNSPRQNLGSTVMPGDIKYRDLNGDGVIDDNDRTMISEYGNMPRIQYGFGFTLNYKKFDLGVFFTGAAKRNIMTGLNSPFGRNDRHVFQYIADSRWTEANPDPNATYPRLGLQDTETANNAKPSTYWLRDGSYLRFKQLSLGYTFKQGRVYVAGNNLAVFSKFKQWDPELNWNSYPLQQVYSLGFQLHF</sequence>
<evidence type="ECO:0000259" key="2">
    <source>
        <dbReference type="Pfam" id="PF07715"/>
    </source>
</evidence>